<dbReference type="GO" id="GO:0006099">
    <property type="term" value="P:tricarboxylic acid cycle"/>
    <property type="evidence" value="ECO:0007669"/>
    <property type="project" value="InterPro"/>
</dbReference>
<dbReference type="GO" id="GO:0045273">
    <property type="term" value="C:respiratory chain complex II (succinate dehydrogenase)"/>
    <property type="evidence" value="ECO:0007669"/>
    <property type="project" value="InterPro"/>
</dbReference>
<gene>
    <name evidence="1" type="ORF">FRX31_017430</name>
</gene>
<evidence type="ECO:0000313" key="1">
    <source>
        <dbReference type="EMBL" id="KAF5192983.1"/>
    </source>
</evidence>
<organism evidence="1 2">
    <name type="scientific">Thalictrum thalictroides</name>
    <name type="common">Rue-anemone</name>
    <name type="synonym">Anemone thalictroides</name>
    <dbReference type="NCBI Taxonomy" id="46969"/>
    <lineage>
        <taxon>Eukaryota</taxon>
        <taxon>Viridiplantae</taxon>
        <taxon>Streptophyta</taxon>
        <taxon>Embryophyta</taxon>
        <taxon>Tracheophyta</taxon>
        <taxon>Spermatophyta</taxon>
        <taxon>Magnoliopsida</taxon>
        <taxon>Ranunculales</taxon>
        <taxon>Ranunculaceae</taxon>
        <taxon>Thalictroideae</taxon>
        <taxon>Thalictrum</taxon>
    </lineage>
</organism>
<accession>A0A7J6W7J3</accession>
<protein>
    <submittedName>
        <fullName evidence="1">Succinate dehydrogenase subunit 5 protein</fullName>
    </submittedName>
</protein>
<dbReference type="PANTHER" id="PTHR36139:SF1">
    <property type="entry name" value="SUCCINATE DEHYDROGENASE SUBUNIT 5, MITOCHONDRIAL"/>
    <property type="match status" value="1"/>
</dbReference>
<dbReference type="EMBL" id="JABWDY010020644">
    <property type="protein sequence ID" value="KAF5192983.1"/>
    <property type="molecule type" value="Genomic_DNA"/>
</dbReference>
<dbReference type="InterPro" id="IPR025397">
    <property type="entry name" value="SDH5"/>
</dbReference>
<dbReference type="OrthoDB" id="1910373at2759"/>
<comment type="caution">
    <text evidence="1">The sequence shown here is derived from an EMBL/GenBank/DDBJ whole genome shotgun (WGS) entry which is preliminary data.</text>
</comment>
<evidence type="ECO:0000313" key="2">
    <source>
        <dbReference type="Proteomes" id="UP000554482"/>
    </source>
</evidence>
<keyword evidence="2" id="KW-1185">Reference proteome</keyword>
<name>A0A7J6W7J3_THATH</name>
<proteinExistence type="predicted"/>
<dbReference type="PANTHER" id="PTHR36139">
    <property type="entry name" value="SUCCINATE DEHYDROGENASE SUBUNIT 5, MITOCHONDRIAL"/>
    <property type="match status" value="1"/>
</dbReference>
<sequence>MEKLSKLRSLLNRSTHYKSYGFFAINNQQLSHGIRHYITPSFSLSPHTISASSSKRVFSDCRLPFGIGVGGIRGFCESVTQLPIIRDSDISTVFKDFMAISWDDLPESVINDAKKALAKNTRDTDGKEVLADVFRAAEAVEEFGGILVSLRMEIDDIIGLSGEKIGPLPDAHAYALDEVYKRYEEYLDAFRPDEEYLRKKVEIELGAKMIHLKMRLSFLDSQWGQLSVLGTSGLSGSYLEQRAP</sequence>
<dbReference type="AlphaFoldDB" id="A0A7J6W7J3"/>
<dbReference type="Pfam" id="PF14290">
    <property type="entry name" value="SDH5_plant"/>
    <property type="match status" value="1"/>
</dbReference>
<reference evidence="1 2" key="1">
    <citation type="submission" date="2020-06" db="EMBL/GenBank/DDBJ databases">
        <title>Transcriptomic and genomic resources for Thalictrum thalictroides and T. hernandezii: Facilitating candidate gene discovery in an emerging model plant lineage.</title>
        <authorList>
            <person name="Arias T."/>
            <person name="Riano-Pachon D.M."/>
            <person name="Di Stilio V.S."/>
        </authorList>
    </citation>
    <scope>NUCLEOTIDE SEQUENCE [LARGE SCALE GENOMIC DNA]</scope>
    <source>
        <strain evidence="2">cv. WT478/WT964</strain>
        <tissue evidence="1">Leaves</tissue>
    </source>
</reference>
<dbReference type="Proteomes" id="UP000554482">
    <property type="component" value="Unassembled WGS sequence"/>
</dbReference>